<proteinExistence type="inferred from homology"/>
<dbReference type="InterPro" id="IPR001781">
    <property type="entry name" value="Znf_LIM"/>
</dbReference>
<feature type="transmembrane region" description="Helical" evidence="10">
    <location>
        <begin position="778"/>
        <end position="800"/>
    </location>
</feature>
<feature type="transmembrane region" description="Helical" evidence="10">
    <location>
        <begin position="646"/>
        <end position="665"/>
    </location>
</feature>
<feature type="transmembrane region" description="Helical" evidence="10">
    <location>
        <begin position="746"/>
        <end position="766"/>
    </location>
</feature>
<reference evidence="12 13" key="1">
    <citation type="submission" date="2024-02" db="EMBL/GenBank/DDBJ databases">
        <authorList>
            <person name="Chen Y."/>
            <person name="Shah S."/>
            <person name="Dougan E. K."/>
            <person name="Thang M."/>
            <person name="Chan C."/>
        </authorList>
    </citation>
    <scope>NUCLEOTIDE SEQUENCE [LARGE SCALE GENOMIC DNA]</scope>
</reference>
<sequence>MERAVPRRDGGSVFKSTGATVLAKTPALVAKPESELKGPSKGPANSPDVAGRAHGASSSSRPGLRADGLVESHPSLPGVPSVLNDPLVEQISRHLEDSEGSRDESRGQRPKRRSSEPVSDDDDLEALLKGLDDEPSPAAPAATATPAVDSPPAGRQARGGPGLTREDSHKVAVAKEASESCTSCGKCFEAGQNIYESSLSGKRETLCSTCWAKVAPHCVVCGEVISGTMAKVGEDAYHQNCLKCTQCHKPIEGRLSKMECGLACGACADEIDREIQELQSLLAQHDETGAALLIGALKVRGINPPEMKPQDLGQCSACQRSFKAGQQIYESPEDKRTLCNLTETAMTFGWRAPLQAAACYLSAAPKCAACLMPVVGTVAFCALSAASLPPEVAEEETQITSLPPAGNWEEKDPELVALEAKADRYVTQLLALDRVLQQWRHKKLDNQEAVLHADNVMENICSIGEVDGDLCRQHLKKQGISDERRIQMQKVYQALLLDLGTGSWELVRVTEWDLPCVHGRIRCGSNDSRSRLNMTDLEMDSVDSGPDTCCNLLRKLSTRKITWVLVTALVTTLCYVWVRPVVCQDSAACARYHEAAKDLNIYSAFISCALGSVFLHEMVSVILMYRTAKKAIHLIPNIKESLLPSVLLCTTFAVLLLENFPFFMAKTPWFVHAANLGREDLDQQPVYTIFFVEWLINVPILLILAGTVALGRPAPEVAEPLIVTNVYMTFAWTANFVPNEPLRYCLVSVSFLMYFRASWTMCQWVLRWQRRNPEGRILGRPLLSFVLILVFGIYGLMYLMRLQGLLDYRDERVFYTTMNFTTKLFASMTLSGIRSSEFQEVLLTMLANTQTSFKRAVNYEETVELLP</sequence>
<evidence type="ECO:0000256" key="9">
    <source>
        <dbReference type="SAM" id="MobiDB-lite"/>
    </source>
</evidence>
<comment type="caution">
    <text evidence="12">The sequence shown here is derived from an EMBL/GenBank/DDBJ whole genome shotgun (WGS) entry which is preliminary data.</text>
</comment>
<feature type="domain" description="LIM zinc-binding" evidence="11">
    <location>
        <begin position="216"/>
        <end position="274"/>
    </location>
</feature>
<evidence type="ECO:0000256" key="5">
    <source>
        <dbReference type="ARBA" id="ARBA00022833"/>
    </source>
</evidence>
<organism evidence="12 13">
    <name type="scientific">Durusdinium trenchii</name>
    <dbReference type="NCBI Taxonomy" id="1381693"/>
    <lineage>
        <taxon>Eukaryota</taxon>
        <taxon>Sar</taxon>
        <taxon>Alveolata</taxon>
        <taxon>Dinophyceae</taxon>
        <taxon>Suessiales</taxon>
        <taxon>Symbiodiniaceae</taxon>
        <taxon>Durusdinium</taxon>
    </lineage>
</organism>
<evidence type="ECO:0000256" key="7">
    <source>
        <dbReference type="ARBA" id="ARBA00023136"/>
    </source>
</evidence>
<evidence type="ECO:0000256" key="2">
    <source>
        <dbReference type="ARBA" id="ARBA00008130"/>
    </source>
</evidence>
<dbReference type="PROSITE" id="PS50023">
    <property type="entry name" value="LIM_DOMAIN_2"/>
    <property type="match status" value="1"/>
</dbReference>
<feature type="compositionally biased region" description="Basic and acidic residues" evidence="9">
    <location>
        <begin position="91"/>
        <end position="107"/>
    </location>
</feature>
<comment type="similarity">
    <text evidence="2">Belongs to the archaeal/bacterial/fungal opsin family.</text>
</comment>
<dbReference type="Pfam" id="PF01036">
    <property type="entry name" value="Bac_rhodopsin"/>
    <property type="match status" value="1"/>
</dbReference>
<feature type="transmembrane region" description="Helical" evidence="10">
    <location>
        <begin position="561"/>
        <end position="578"/>
    </location>
</feature>
<name>A0ABP0LAR9_9DINO</name>
<dbReference type="InterPro" id="IPR001425">
    <property type="entry name" value="Arc/bac/fun_rhodopsins"/>
</dbReference>
<dbReference type="Gene3D" id="1.20.1070.10">
    <property type="entry name" value="Rhodopsin 7-helix transmembrane proteins"/>
    <property type="match status" value="1"/>
</dbReference>
<keyword evidence="6 10" id="KW-1133">Transmembrane helix</keyword>
<feature type="region of interest" description="Disordered" evidence="9">
    <location>
        <begin position="1"/>
        <end position="171"/>
    </location>
</feature>
<dbReference type="SMART" id="SM00132">
    <property type="entry name" value="LIM"/>
    <property type="match status" value="1"/>
</dbReference>
<dbReference type="CDD" id="cd08368">
    <property type="entry name" value="LIM"/>
    <property type="match status" value="1"/>
</dbReference>
<keyword evidence="8" id="KW-0440">LIM domain</keyword>
<evidence type="ECO:0000256" key="10">
    <source>
        <dbReference type="SAM" id="Phobius"/>
    </source>
</evidence>
<evidence type="ECO:0000256" key="4">
    <source>
        <dbReference type="ARBA" id="ARBA00022723"/>
    </source>
</evidence>
<dbReference type="EMBL" id="CAXAMN010011780">
    <property type="protein sequence ID" value="CAK9036252.1"/>
    <property type="molecule type" value="Genomic_DNA"/>
</dbReference>
<feature type="transmembrane region" description="Helical" evidence="10">
    <location>
        <begin position="601"/>
        <end position="625"/>
    </location>
</feature>
<keyword evidence="13" id="KW-1185">Reference proteome</keyword>
<accession>A0ABP0LAR9</accession>
<evidence type="ECO:0000256" key="8">
    <source>
        <dbReference type="PROSITE-ProRule" id="PRU00125"/>
    </source>
</evidence>
<feature type="compositionally biased region" description="Low complexity" evidence="9">
    <location>
        <begin position="139"/>
        <end position="156"/>
    </location>
</feature>
<dbReference type="PROSITE" id="PS00478">
    <property type="entry name" value="LIM_DOMAIN_1"/>
    <property type="match status" value="1"/>
</dbReference>
<comment type="subcellular location">
    <subcellularLocation>
        <location evidence="1">Membrane</location>
        <topology evidence="1">Multi-pass membrane protein</topology>
    </subcellularLocation>
</comment>
<evidence type="ECO:0000256" key="3">
    <source>
        <dbReference type="ARBA" id="ARBA00022692"/>
    </source>
</evidence>
<keyword evidence="5 8" id="KW-0862">Zinc</keyword>
<evidence type="ECO:0000256" key="6">
    <source>
        <dbReference type="ARBA" id="ARBA00022989"/>
    </source>
</evidence>
<dbReference type="Gene3D" id="2.10.110.10">
    <property type="entry name" value="Cysteine Rich Protein"/>
    <property type="match status" value="1"/>
</dbReference>
<keyword evidence="7 10" id="KW-0472">Membrane</keyword>
<evidence type="ECO:0000256" key="1">
    <source>
        <dbReference type="ARBA" id="ARBA00004141"/>
    </source>
</evidence>
<dbReference type="Proteomes" id="UP001642484">
    <property type="component" value="Unassembled WGS sequence"/>
</dbReference>
<evidence type="ECO:0000313" key="13">
    <source>
        <dbReference type="Proteomes" id="UP001642484"/>
    </source>
</evidence>
<dbReference type="SUPFAM" id="SSF81321">
    <property type="entry name" value="Family A G protein-coupled receptor-like"/>
    <property type="match status" value="1"/>
</dbReference>
<feature type="transmembrane region" description="Helical" evidence="10">
    <location>
        <begin position="717"/>
        <end position="734"/>
    </location>
</feature>
<keyword evidence="3 10" id="KW-0812">Transmembrane</keyword>
<evidence type="ECO:0000313" key="12">
    <source>
        <dbReference type="EMBL" id="CAK9036252.1"/>
    </source>
</evidence>
<keyword evidence="4 8" id="KW-0479">Metal-binding</keyword>
<feature type="compositionally biased region" description="Basic and acidic residues" evidence="9">
    <location>
        <begin position="1"/>
        <end position="10"/>
    </location>
</feature>
<evidence type="ECO:0000259" key="11">
    <source>
        <dbReference type="PROSITE" id="PS50023"/>
    </source>
</evidence>
<protein>
    <recommendedName>
        <fullName evidence="11">LIM zinc-binding domain-containing protein</fullName>
    </recommendedName>
</protein>
<feature type="transmembrane region" description="Helical" evidence="10">
    <location>
        <begin position="685"/>
        <end position="710"/>
    </location>
</feature>
<gene>
    <name evidence="12" type="ORF">CCMP2556_LOCUS20210</name>
</gene>